<organism evidence="2 3">
    <name type="scientific">Blepharisma stoltei</name>
    <dbReference type="NCBI Taxonomy" id="1481888"/>
    <lineage>
        <taxon>Eukaryota</taxon>
        <taxon>Sar</taxon>
        <taxon>Alveolata</taxon>
        <taxon>Ciliophora</taxon>
        <taxon>Postciliodesmatophora</taxon>
        <taxon>Heterotrichea</taxon>
        <taxon>Heterotrichida</taxon>
        <taxon>Blepharismidae</taxon>
        <taxon>Blepharisma</taxon>
    </lineage>
</organism>
<dbReference type="EMBL" id="CAJZBQ010000050">
    <property type="protein sequence ID" value="CAG9330045.1"/>
    <property type="molecule type" value="Genomic_DNA"/>
</dbReference>
<evidence type="ECO:0000256" key="1">
    <source>
        <dbReference type="SAM" id="MobiDB-lite"/>
    </source>
</evidence>
<proteinExistence type="predicted"/>
<name>A0AAU9JT33_9CILI</name>
<feature type="region of interest" description="Disordered" evidence="1">
    <location>
        <begin position="1"/>
        <end position="29"/>
    </location>
</feature>
<evidence type="ECO:0000313" key="3">
    <source>
        <dbReference type="Proteomes" id="UP001162131"/>
    </source>
</evidence>
<dbReference type="Proteomes" id="UP001162131">
    <property type="component" value="Unassembled WGS sequence"/>
</dbReference>
<gene>
    <name evidence="2" type="ORF">BSTOLATCC_MIC50155</name>
</gene>
<keyword evidence="3" id="KW-1185">Reference proteome</keyword>
<accession>A0AAU9JT33</accession>
<feature type="compositionally biased region" description="Basic and acidic residues" evidence="1">
    <location>
        <begin position="13"/>
        <end position="29"/>
    </location>
</feature>
<reference evidence="2" key="1">
    <citation type="submission" date="2021-09" db="EMBL/GenBank/DDBJ databases">
        <authorList>
            <consortium name="AG Swart"/>
            <person name="Singh M."/>
            <person name="Singh A."/>
            <person name="Seah K."/>
            <person name="Emmerich C."/>
        </authorList>
    </citation>
    <scope>NUCLEOTIDE SEQUENCE</scope>
    <source>
        <strain evidence="2">ATCC30299</strain>
    </source>
</reference>
<comment type="caution">
    <text evidence="2">The sequence shown here is derived from an EMBL/GenBank/DDBJ whole genome shotgun (WGS) entry which is preliminary data.</text>
</comment>
<sequence length="154" mass="18223">MAFKSVESPSRSISEDDKPNLKQKLKEKERKIKEQQEVIRKLKEENQNLKKMLSYEIQSRDETRIKIDSSKILEFDDKEIEVYKENTIRSMNRDTPSSKHVSFSLSPDSNQKLEEMFFMDSSQRIKRNLNSQLRNPNLSLEECLNSMSHSSDYL</sequence>
<dbReference type="AlphaFoldDB" id="A0AAU9JT33"/>
<protein>
    <submittedName>
        <fullName evidence="2">Uncharacterized protein</fullName>
    </submittedName>
</protein>
<evidence type="ECO:0000313" key="2">
    <source>
        <dbReference type="EMBL" id="CAG9330045.1"/>
    </source>
</evidence>